<gene>
    <name evidence="10" type="ORF">R50_0662</name>
</gene>
<keyword evidence="10" id="KW-0436">Ligase</keyword>
<reference evidence="10 11" key="1">
    <citation type="submission" date="2020-02" db="EMBL/GenBank/DDBJ databases">
        <authorList>
            <person name="Hogendoorn C."/>
        </authorList>
    </citation>
    <scope>NUCLEOTIDE SEQUENCE [LARGE SCALE GENOMIC DNA]</scope>
    <source>
        <strain evidence="10">R501</strain>
    </source>
</reference>
<dbReference type="GO" id="GO:0008765">
    <property type="term" value="F:UDP-N-acetylmuramoylalanyl-D-glutamate-2,6-diaminopimelate ligase activity"/>
    <property type="evidence" value="ECO:0007669"/>
    <property type="project" value="UniProtKB-EC"/>
</dbReference>
<dbReference type="Proteomes" id="UP000503399">
    <property type="component" value="Chromosome"/>
</dbReference>
<keyword evidence="2" id="KW-0132">Cell division</keyword>
<dbReference type="Gene3D" id="3.40.1390.10">
    <property type="entry name" value="MurE/MurF, N-terminal domain"/>
    <property type="match status" value="1"/>
</dbReference>
<dbReference type="Gene3D" id="3.40.1190.10">
    <property type="entry name" value="Mur-like, catalytic domain"/>
    <property type="match status" value="1"/>
</dbReference>
<dbReference type="EC" id="6.3.2.13" evidence="10"/>
<evidence type="ECO:0000313" key="11">
    <source>
        <dbReference type="Proteomes" id="UP000503399"/>
    </source>
</evidence>
<dbReference type="InterPro" id="IPR000713">
    <property type="entry name" value="Mur_ligase_N"/>
</dbReference>
<keyword evidence="11" id="KW-1185">Reference proteome</keyword>
<keyword evidence="5" id="KW-0131">Cell cycle</keyword>
<evidence type="ECO:0000256" key="2">
    <source>
        <dbReference type="ARBA" id="ARBA00022618"/>
    </source>
</evidence>
<evidence type="ECO:0000259" key="8">
    <source>
        <dbReference type="Pfam" id="PF02875"/>
    </source>
</evidence>
<dbReference type="InterPro" id="IPR036565">
    <property type="entry name" value="Mur-like_cat_sf"/>
</dbReference>
<evidence type="ECO:0000256" key="6">
    <source>
        <dbReference type="ARBA" id="ARBA00023316"/>
    </source>
</evidence>
<dbReference type="GO" id="GO:0005524">
    <property type="term" value="F:ATP binding"/>
    <property type="evidence" value="ECO:0007669"/>
    <property type="project" value="InterPro"/>
</dbReference>
<feature type="domain" description="Mur ligase central" evidence="9">
    <location>
        <begin position="114"/>
        <end position="324"/>
    </location>
</feature>
<feature type="domain" description="Mur ligase N-terminal catalytic" evidence="7">
    <location>
        <begin position="29"/>
        <end position="99"/>
    </location>
</feature>
<comment type="pathway">
    <text evidence="1">Cell wall biogenesis; peptidoglycan biosynthesis.</text>
</comment>
<accession>A0A6F8ZE71</accession>
<evidence type="ECO:0000256" key="1">
    <source>
        <dbReference type="ARBA" id="ARBA00004752"/>
    </source>
</evidence>
<dbReference type="InterPro" id="IPR035911">
    <property type="entry name" value="MurE/MurF_N"/>
</dbReference>
<evidence type="ECO:0000256" key="5">
    <source>
        <dbReference type="ARBA" id="ARBA00023306"/>
    </source>
</evidence>
<evidence type="ECO:0000256" key="3">
    <source>
        <dbReference type="ARBA" id="ARBA00022960"/>
    </source>
</evidence>
<dbReference type="SUPFAM" id="SSF53623">
    <property type="entry name" value="MurD-like peptide ligases, catalytic domain"/>
    <property type="match status" value="1"/>
</dbReference>
<dbReference type="PANTHER" id="PTHR23135:SF4">
    <property type="entry name" value="UDP-N-ACETYLMURAMOYL-L-ALANYL-D-GLUTAMATE--2,6-DIAMINOPIMELATE LIGASE MURE HOMOLOG, CHLOROPLASTIC"/>
    <property type="match status" value="1"/>
</dbReference>
<organism evidence="10 11">
    <name type="scientific">Candidatus Hydrogenisulfobacillus filiaventi</name>
    <dbReference type="NCBI Taxonomy" id="2707344"/>
    <lineage>
        <taxon>Bacteria</taxon>
        <taxon>Bacillati</taxon>
        <taxon>Bacillota</taxon>
        <taxon>Clostridia</taxon>
        <taxon>Eubacteriales</taxon>
        <taxon>Clostridiales Family XVII. Incertae Sedis</taxon>
        <taxon>Candidatus Hydrogenisulfobacillus</taxon>
    </lineage>
</organism>
<evidence type="ECO:0000259" key="9">
    <source>
        <dbReference type="Pfam" id="PF08245"/>
    </source>
</evidence>
<feature type="domain" description="Mur ligase C-terminal" evidence="8">
    <location>
        <begin position="353"/>
        <end position="485"/>
    </location>
</feature>
<dbReference type="PANTHER" id="PTHR23135">
    <property type="entry name" value="MUR LIGASE FAMILY MEMBER"/>
    <property type="match status" value="1"/>
</dbReference>
<dbReference type="GO" id="GO:0051301">
    <property type="term" value="P:cell division"/>
    <property type="evidence" value="ECO:0007669"/>
    <property type="project" value="UniProtKB-KW"/>
</dbReference>
<dbReference type="KEGG" id="hfv:R50_0662"/>
<proteinExistence type="predicted"/>
<dbReference type="Pfam" id="PF08245">
    <property type="entry name" value="Mur_ligase_M"/>
    <property type="match status" value="1"/>
</dbReference>
<name>A0A6F8ZE71_9FIRM</name>
<dbReference type="GO" id="GO:0008360">
    <property type="term" value="P:regulation of cell shape"/>
    <property type="evidence" value="ECO:0007669"/>
    <property type="project" value="UniProtKB-KW"/>
</dbReference>
<evidence type="ECO:0000256" key="4">
    <source>
        <dbReference type="ARBA" id="ARBA00022984"/>
    </source>
</evidence>
<dbReference type="AlphaFoldDB" id="A0A6F8ZE71"/>
<evidence type="ECO:0000313" key="10">
    <source>
        <dbReference type="EMBL" id="CAB1128168.1"/>
    </source>
</evidence>
<keyword evidence="4" id="KW-0573">Peptidoglycan synthesis</keyword>
<dbReference type="EMBL" id="LR778114">
    <property type="protein sequence ID" value="CAB1128168.1"/>
    <property type="molecule type" value="Genomic_DNA"/>
</dbReference>
<dbReference type="Pfam" id="PF01225">
    <property type="entry name" value="Mur_ligase"/>
    <property type="match status" value="1"/>
</dbReference>
<protein>
    <submittedName>
        <fullName evidence="10">UDP-N-acetylmuramoylalanyl-D-glutamate--2, 6-diaminopimelate ligase</fullName>
        <ecNumber evidence="10">6.3.2.13</ecNumber>
    </submittedName>
</protein>
<dbReference type="Pfam" id="PF02875">
    <property type="entry name" value="Mur_ligase_C"/>
    <property type="match status" value="1"/>
</dbReference>
<keyword evidence="6" id="KW-0961">Cell wall biogenesis/degradation</keyword>
<dbReference type="InterPro" id="IPR004101">
    <property type="entry name" value="Mur_ligase_C"/>
</dbReference>
<dbReference type="GO" id="GO:0071555">
    <property type="term" value="P:cell wall organization"/>
    <property type="evidence" value="ECO:0007669"/>
    <property type="project" value="UniProtKB-KW"/>
</dbReference>
<keyword evidence="3" id="KW-0133">Cell shape</keyword>
<dbReference type="GO" id="GO:0009252">
    <property type="term" value="P:peptidoglycan biosynthetic process"/>
    <property type="evidence" value="ECO:0007669"/>
    <property type="project" value="UniProtKB-KW"/>
</dbReference>
<dbReference type="InterPro" id="IPR036615">
    <property type="entry name" value="Mur_ligase_C_dom_sf"/>
</dbReference>
<sequence length="520" mass="54636">MPGLRLEELCRGLPCRLEGDGSTRVEDLVLDSRAAGPGALFVALAGSRRDGAVFAAEAVGRGAVAVLLAEGAARPPGLPPAVPLVRAPRPRALLPELAARLWDHPAAGFTLAGVTGTNGKTTTASHIAHLLEAGLPGRPVAYWTTAEVFDGGRRFRPAWTTPEAPDLARFLDSARRHGARHAVIEVSSHALALDRVAGLTFRVGVVTNLSPDHLDFHGDLAGYTAAKRRLVAALTPPALALLNADDPVVAGFAAVSRVPVLFFGAGAKADLRLEDAVWDGGWRFRIRLSPRARSRWGLKTVIEERLALPGRHNLYNAVAALGAALELGANPGRVLAALPGLEAPVRRLAEQRVGPYRILDDVAMNSASYDAVLETLAGQGIRGTRLVVVNALRGNRGPAVNAAIARRLAAWNRRLDFAPLLVSLSRQAVAALSADYRVRPEEQAAFEAAAREAGLPIVVYPELEEALQAAVARLTPGATLLLLGTFGMDPGPDLARALLEARLAQTPGGPANGAAGNRNG</sequence>
<dbReference type="SUPFAM" id="SSF53244">
    <property type="entry name" value="MurD-like peptide ligases, peptide-binding domain"/>
    <property type="match status" value="1"/>
</dbReference>
<dbReference type="InterPro" id="IPR013221">
    <property type="entry name" value="Mur_ligase_cen"/>
</dbReference>
<dbReference type="SUPFAM" id="SSF63418">
    <property type="entry name" value="MurE/MurF N-terminal domain"/>
    <property type="match status" value="1"/>
</dbReference>
<evidence type="ECO:0000259" key="7">
    <source>
        <dbReference type="Pfam" id="PF01225"/>
    </source>
</evidence>